<dbReference type="Proteomes" id="UP001208570">
    <property type="component" value="Unassembled WGS sequence"/>
</dbReference>
<organism evidence="4 5">
    <name type="scientific">Paralvinella palmiformis</name>
    <dbReference type="NCBI Taxonomy" id="53620"/>
    <lineage>
        <taxon>Eukaryota</taxon>
        <taxon>Metazoa</taxon>
        <taxon>Spiralia</taxon>
        <taxon>Lophotrochozoa</taxon>
        <taxon>Annelida</taxon>
        <taxon>Polychaeta</taxon>
        <taxon>Sedentaria</taxon>
        <taxon>Canalipalpata</taxon>
        <taxon>Terebellida</taxon>
        <taxon>Terebelliformia</taxon>
        <taxon>Alvinellidae</taxon>
        <taxon>Paralvinella</taxon>
    </lineage>
</organism>
<gene>
    <name evidence="4" type="ORF">LSH36_147g03042</name>
</gene>
<dbReference type="PRINTS" id="PR01415">
    <property type="entry name" value="ANKYRIN"/>
</dbReference>
<name>A0AAD9JX08_9ANNE</name>
<evidence type="ECO:0000313" key="4">
    <source>
        <dbReference type="EMBL" id="KAK2159735.1"/>
    </source>
</evidence>
<evidence type="ECO:0008006" key="6">
    <source>
        <dbReference type="Google" id="ProtNLM"/>
    </source>
</evidence>
<keyword evidence="1" id="KW-0677">Repeat</keyword>
<dbReference type="SUPFAM" id="SSF48403">
    <property type="entry name" value="Ankyrin repeat"/>
    <property type="match status" value="2"/>
</dbReference>
<dbReference type="PROSITE" id="PS50088">
    <property type="entry name" value="ANK_REPEAT"/>
    <property type="match status" value="5"/>
</dbReference>
<dbReference type="EMBL" id="JAODUP010000147">
    <property type="protein sequence ID" value="KAK2159735.1"/>
    <property type="molecule type" value="Genomic_DNA"/>
</dbReference>
<sequence>MPRDLRLFNEILSAVEENDFGEVRYLYETRLKKRERFSLACVSELTSDLFSPDYDCVILAAAKLRDPTILKYFLRKGVGVNFVGEPPFLSGSKVKVSALHVAINSSLPESVCLLVEANADVNIPDHNGRTPLHLAVKRADCDSCRLLLSHGATTCIPDKKGMTPLQIATKYGHVELVRILLEHGAQVFQRGQKGASPLHIAAMEGHVPLIDLFSRYVDINVRITCGQDACEKAALHLAAERGLYETVCFMIERFNADVNVLDSDHQTALHYVLRRSHDYRRMRPKEDFDSTAHFLLRCGVKLHQANSQGNTALHLAASNQFHRVVDLLLYAGANSNVPNNRDQTARDLVPDFDVPMRQLFDKYENRSEHFPPMSPRPSAKLVQNGEARKLFPSCHPVSQFMYFSNNLSVASGRTDSIL</sequence>
<dbReference type="AlphaFoldDB" id="A0AAD9JX08"/>
<dbReference type="InterPro" id="IPR002110">
    <property type="entry name" value="Ankyrin_rpt"/>
</dbReference>
<feature type="repeat" description="ANK" evidence="3">
    <location>
        <begin position="308"/>
        <end position="340"/>
    </location>
</feature>
<keyword evidence="2 3" id="KW-0040">ANK repeat</keyword>
<feature type="repeat" description="ANK" evidence="3">
    <location>
        <begin position="160"/>
        <end position="192"/>
    </location>
</feature>
<dbReference type="InterPro" id="IPR051637">
    <property type="entry name" value="Ank_repeat_dom-contain_49"/>
</dbReference>
<feature type="repeat" description="ANK" evidence="3">
    <location>
        <begin position="127"/>
        <end position="159"/>
    </location>
</feature>
<evidence type="ECO:0000256" key="3">
    <source>
        <dbReference type="PROSITE-ProRule" id="PRU00023"/>
    </source>
</evidence>
<feature type="repeat" description="ANK" evidence="3">
    <location>
        <begin position="94"/>
        <end position="126"/>
    </location>
</feature>
<proteinExistence type="predicted"/>
<dbReference type="InterPro" id="IPR036770">
    <property type="entry name" value="Ankyrin_rpt-contain_sf"/>
</dbReference>
<dbReference type="PROSITE" id="PS50297">
    <property type="entry name" value="ANK_REP_REGION"/>
    <property type="match status" value="4"/>
</dbReference>
<comment type="caution">
    <text evidence="4">The sequence shown here is derived from an EMBL/GenBank/DDBJ whole genome shotgun (WGS) entry which is preliminary data.</text>
</comment>
<dbReference type="PANTHER" id="PTHR24180:SF45">
    <property type="entry name" value="POLY [ADP-RIBOSE] POLYMERASE TANKYRASE"/>
    <property type="match status" value="1"/>
</dbReference>
<protein>
    <recommendedName>
        <fullName evidence="6">Ankyrin repeat protein</fullName>
    </recommendedName>
</protein>
<evidence type="ECO:0000256" key="1">
    <source>
        <dbReference type="ARBA" id="ARBA00022737"/>
    </source>
</evidence>
<dbReference type="Pfam" id="PF12796">
    <property type="entry name" value="Ank_2"/>
    <property type="match status" value="2"/>
</dbReference>
<feature type="repeat" description="ANK" evidence="3">
    <location>
        <begin position="193"/>
        <end position="213"/>
    </location>
</feature>
<reference evidence="4" key="1">
    <citation type="journal article" date="2023" name="Mol. Biol. Evol.">
        <title>Third-Generation Sequencing Reveals the Adaptive Role of the Epigenome in Three Deep-Sea Polychaetes.</title>
        <authorList>
            <person name="Perez M."/>
            <person name="Aroh O."/>
            <person name="Sun Y."/>
            <person name="Lan Y."/>
            <person name="Juniper S.K."/>
            <person name="Young C.R."/>
            <person name="Angers B."/>
            <person name="Qian P.Y."/>
        </authorList>
    </citation>
    <scope>NUCLEOTIDE SEQUENCE</scope>
    <source>
        <strain evidence="4">P08H-3</strain>
    </source>
</reference>
<accession>A0AAD9JX08</accession>
<dbReference type="Gene3D" id="1.25.40.20">
    <property type="entry name" value="Ankyrin repeat-containing domain"/>
    <property type="match status" value="2"/>
</dbReference>
<evidence type="ECO:0000313" key="5">
    <source>
        <dbReference type="Proteomes" id="UP001208570"/>
    </source>
</evidence>
<dbReference type="Pfam" id="PF00023">
    <property type="entry name" value="Ank"/>
    <property type="match status" value="2"/>
</dbReference>
<keyword evidence="5" id="KW-1185">Reference proteome</keyword>
<dbReference type="PANTHER" id="PTHR24180">
    <property type="entry name" value="CYCLIN-DEPENDENT KINASE INHIBITOR 2C-RELATED"/>
    <property type="match status" value="1"/>
</dbReference>
<dbReference type="SMART" id="SM00248">
    <property type="entry name" value="ANK"/>
    <property type="match status" value="8"/>
</dbReference>
<evidence type="ECO:0000256" key="2">
    <source>
        <dbReference type="ARBA" id="ARBA00023043"/>
    </source>
</evidence>